<evidence type="ECO:0000313" key="15">
    <source>
        <dbReference type="EMBL" id="VEB51892.1"/>
    </source>
</evidence>
<evidence type="ECO:0000256" key="9">
    <source>
        <dbReference type="ARBA" id="ARBA00022723"/>
    </source>
</evidence>
<evidence type="ECO:0000256" key="3">
    <source>
        <dbReference type="ARBA" id="ARBA00004681"/>
    </source>
</evidence>
<dbReference type="PANTHER" id="PTHR30519">
    <property type="entry name" value="5-METHYLTETRAHYDROPTEROYLTRIGLUTAMATE--HOMOCYSTEINE METHYLTRANSFERASE"/>
    <property type="match status" value="1"/>
</dbReference>
<evidence type="ECO:0000256" key="6">
    <source>
        <dbReference type="ARBA" id="ARBA00022603"/>
    </source>
</evidence>
<dbReference type="AlphaFoldDB" id="A0A447TRC2"/>
<name>A0A447TRC2_SALET</name>
<evidence type="ECO:0000256" key="10">
    <source>
        <dbReference type="ARBA" id="ARBA00022833"/>
    </source>
</evidence>
<keyword evidence="10" id="KW-0862">Zinc</keyword>
<comment type="pathway">
    <text evidence="3">Amino-acid biosynthesis; L-methionine biosynthesis via de novo pathway; L-methionine from L-homocysteine (MetE route): step 1/1.</text>
</comment>
<comment type="function">
    <text evidence="2">Catalyzes the transfer of a methyl group from 5-methyltetrahydrofolate to homocysteine resulting in methionine formation.</text>
</comment>
<evidence type="ECO:0000313" key="16">
    <source>
        <dbReference type="Proteomes" id="UP000269208"/>
    </source>
</evidence>
<dbReference type="Pfam" id="PF01717">
    <property type="entry name" value="Meth_synt_2"/>
    <property type="match status" value="1"/>
</dbReference>
<dbReference type="Proteomes" id="UP000269208">
    <property type="component" value="Chromosome"/>
</dbReference>
<evidence type="ECO:0000259" key="13">
    <source>
        <dbReference type="Pfam" id="PF01717"/>
    </source>
</evidence>
<dbReference type="GO" id="GO:0009086">
    <property type="term" value="P:methionine biosynthetic process"/>
    <property type="evidence" value="ECO:0007669"/>
    <property type="project" value="UniProtKB-KW"/>
</dbReference>
<feature type="domain" description="Cobalamin-independent methionine synthase MetE C-terminal/archaeal" evidence="13">
    <location>
        <begin position="164"/>
        <end position="205"/>
    </location>
</feature>
<evidence type="ECO:0000256" key="8">
    <source>
        <dbReference type="ARBA" id="ARBA00022679"/>
    </source>
</evidence>
<dbReference type="GO" id="GO:0032259">
    <property type="term" value="P:methylation"/>
    <property type="evidence" value="ECO:0007669"/>
    <property type="project" value="UniProtKB-KW"/>
</dbReference>
<accession>A0A447TRC2</accession>
<comment type="similarity">
    <text evidence="4">Belongs to the vitamin-B12 independent methionine synthase family.</text>
</comment>
<feature type="compositionally biased region" description="Basic and acidic residues" evidence="12">
    <location>
        <begin position="284"/>
        <end position="294"/>
    </location>
</feature>
<dbReference type="GO" id="GO:0003871">
    <property type="term" value="F:5-methyltetrahydropteroyltriglutamate-homocysteine S-methyltransferase activity"/>
    <property type="evidence" value="ECO:0007669"/>
    <property type="project" value="UniProtKB-EC"/>
</dbReference>
<dbReference type="Gene3D" id="3.20.20.210">
    <property type="match status" value="2"/>
</dbReference>
<evidence type="ECO:0000259" key="14">
    <source>
        <dbReference type="Pfam" id="PF08267"/>
    </source>
</evidence>
<dbReference type="GO" id="GO:0008270">
    <property type="term" value="F:zinc ion binding"/>
    <property type="evidence" value="ECO:0007669"/>
    <property type="project" value="InterPro"/>
</dbReference>
<keyword evidence="6 15" id="KW-0489">Methyltransferase</keyword>
<keyword evidence="7" id="KW-0028">Amino-acid biosynthesis</keyword>
<evidence type="ECO:0000256" key="11">
    <source>
        <dbReference type="ARBA" id="ARBA00023167"/>
    </source>
</evidence>
<keyword evidence="9" id="KW-0479">Metal-binding</keyword>
<evidence type="ECO:0000256" key="7">
    <source>
        <dbReference type="ARBA" id="ARBA00022605"/>
    </source>
</evidence>
<evidence type="ECO:0000256" key="12">
    <source>
        <dbReference type="SAM" id="MobiDB-lite"/>
    </source>
</evidence>
<dbReference type="Pfam" id="PF08267">
    <property type="entry name" value="Meth_synt_1"/>
    <property type="match status" value="1"/>
</dbReference>
<feature type="domain" description="Cobalamin-independent methionine synthase MetE N-terminal" evidence="14">
    <location>
        <begin position="7"/>
        <end position="50"/>
    </location>
</feature>
<dbReference type="SUPFAM" id="SSF51726">
    <property type="entry name" value="UROD/MetE-like"/>
    <property type="match status" value="2"/>
</dbReference>
<evidence type="ECO:0000256" key="4">
    <source>
        <dbReference type="ARBA" id="ARBA00009553"/>
    </source>
</evidence>
<protein>
    <recommendedName>
        <fullName evidence="5">5-methyltetrahydropteroyltriglutamate--homocysteine S-methyltransferase</fullName>
        <ecNumber evidence="5">2.1.1.14</ecNumber>
    </recommendedName>
</protein>
<dbReference type="UniPathway" id="UPA00051">
    <property type="reaction ID" value="UER00082"/>
</dbReference>
<organism evidence="15 16">
    <name type="scientific">Salmonella enterica I</name>
    <dbReference type="NCBI Taxonomy" id="59201"/>
    <lineage>
        <taxon>Bacteria</taxon>
        <taxon>Pseudomonadati</taxon>
        <taxon>Pseudomonadota</taxon>
        <taxon>Gammaproteobacteria</taxon>
        <taxon>Enterobacterales</taxon>
        <taxon>Enterobacteriaceae</taxon>
        <taxon>Salmonella</taxon>
    </lineage>
</organism>
<evidence type="ECO:0000256" key="1">
    <source>
        <dbReference type="ARBA" id="ARBA00001947"/>
    </source>
</evidence>
<proteinExistence type="inferred from homology"/>
<dbReference type="InterPro" id="IPR002629">
    <property type="entry name" value="Met_Synth_C/arc"/>
</dbReference>
<comment type="cofactor">
    <cofactor evidence="1">
        <name>Zn(2+)</name>
        <dbReference type="ChEBI" id="CHEBI:29105"/>
    </cofactor>
</comment>
<sequence length="306" mass="34194">MLTSFMAKDDVAELHQRLPVDWLLSAGLINGRNVWRADLTEKYAQINALVGKRALWVASSCSLLHSPIDLSVETRLDTEVKSWFAFALQKCGELALLRDALNSGETAALEEWSAPIQARRHSRRVHNAAVEKRLAAITAQDSQRENPYEVRAEAQRARFKLPAWPTTTIGSFPQTTEIRGLRLDFKKGNLDANNYRTGIAEHIKTGYHRAGAFRAGCAGTWRSRAKRHGGILRRASGRLRLYPEWLGAKLWLPLCETAGSDWRYQPSGTDYRGVGEICPVADRQAGKRDVDRPGDYSFAGHSPAKT</sequence>
<dbReference type="EMBL" id="LR134190">
    <property type="protein sequence ID" value="VEB51892.1"/>
    <property type="molecule type" value="Genomic_DNA"/>
</dbReference>
<keyword evidence="11" id="KW-0486">Methionine biosynthesis</keyword>
<dbReference type="InterPro" id="IPR013215">
    <property type="entry name" value="Cbl-indep_Met_Synth_N"/>
</dbReference>
<evidence type="ECO:0000256" key="2">
    <source>
        <dbReference type="ARBA" id="ARBA00002777"/>
    </source>
</evidence>
<gene>
    <name evidence="15" type="primary">metE_2</name>
    <name evidence="15" type="ORF">NCTC6754_01627</name>
</gene>
<dbReference type="EC" id="2.1.1.14" evidence="5"/>
<dbReference type="InterPro" id="IPR038071">
    <property type="entry name" value="UROD/MetE-like_sf"/>
</dbReference>
<feature type="region of interest" description="Disordered" evidence="12">
    <location>
        <begin position="284"/>
        <end position="306"/>
    </location>
</feature>
<keyword evidence="8 15" id="KW-0808">Transferase</keyword>
<reference evidence="15 16" key="1">
    <citation type="submission" date="2018-12" db="EMBL/GenBank/DDBJ databases">
        <authorList>
            <consortium name="Pathogen Informatics"/>
        </authorList>
    </citation>
    <scope>NUCLEOTIDE SEQUENCE [LARGE SCALE GENOMIC DNA]</scope>
    <source>
        <strain evidence="15 16">NCTC6754</strain>
    </source>
</reference>
<evidence type="ECO:0000256" key="5">
    <source>
        <dbReference type="ARBA" id="ARBA00012034"/>
    </source>
</evidence>